<evidence type="ECO:0000259" key="11">
    <source>
        <dbReference type="PROSITE" id="PS51669"/>
    </source>
</evidence>
<accession>A0A1M5SFW9</accession>
<evidence type="ECO:0000256" key="8">
    <source>
        <dbReference type="ARBA" id="ARBA00023004"/>
    </source>
</evidence>
<evidence type="ECO:0000256" key="7">
    <source>
        <dbReference type="ARBA" id="ARBA00023002"/>
    </source>
</evidence>
<dbReference type="PANTHER" id="PTHR43105:SF9">
    <property type="entry name" value="NADPH-FE(3+) OXIDOREDUCTASE SUBUNIT ALPHA"/>
    <property type="match status" value="1"/>
</dbReference>
<protein>
    <submittedName>
        <fullName evidence="12">Assimilatory nitrate reductase (NADH) alpha subunit apoprotein</fullName>
    </submittedName>
</protein>
<dbReference type="GO" id="GO:0051539">
    <property type="term" value="F:4 iron, 4 sulfur cluster binding"/>
    <property type="evidence" value="ECO:0007669"/>
    <property type="project" value="UniProtKB-KW"/>
</dbReference>
<keyword evidence="9" id="KW-0411">Iron-sulfur</keyword>
<keyword evidence="5" id="KW-0500">Molybdenum</keyword>
<sequence>MDGSGLPETRSTCPYCGVGCGVLLRPDGHGGLAVRGDPEHPANKGRLCSKGSALGDTVGLAHRLLAPIVDGAEITWDTALQHVADRFSNTIAEHGPDSVAFYVSGQLLTEDYYVANKLMKGFIGSANIDTNSRLCMASTVAGHKRAFGTDTVPGTYEDLEEADLIVLVGSNLAWCHPVLYQRIIAAKKERGTKIVVIDPRRTASCDGAEMHLALKPGSDVALFNHLFTKIYEGGAFDRDFLKHTNGFDTTLTSAYSDNVAATGLSEGELNAFCRLWLNTERVVTVFSQGVNQSTSGADKVNAILNCHLATGRIGKPGMGPFSVTGQPNAMGGREVGGLANMLACHLDLENADHRAAVRDFWSAPKMPTAPGLKAIDMFDAVKDGRIKALWVIHTNPAVSLPDADGVRDAIAQCPFTVVSDITAKTDTARLCDVLLPATAWAEKDGTVTNSDRTISRQRAVLPAPGAARADWDILADVGRRMGFAKAFDYQTPAEIFREHAALSGIAGRFGRDFDISALSQLHDAEYELFEPTRWPVTKTRSGGRFFADGRFFHPDGKAQLLPVQNKAPASVPSDAFPFVLNTGRVRDHWHTMTRTALSARLSSHYAEPFVDIHPQDAVSLGLEAADLALVKSETGSATLRVRITDAVAKGQLFAPIHWTGETAPTGRIDAVVAANVDPVSGQPESKASTVSVTKFNAAWYGFAVSSREMALDTEYWAVAATSKGTRAELAGLSPVADWETAARTLFGLPDASMSLVADTARSIARVAFEEDGRLIAALFVSPRPVAVMRDYLTTLPGEVAPDVLTGRSPADRPDPGPTLCSCFGVGINTIVTAIETQGLMDVDAIGAALQAGTNCGSCRPELAALLSAHTKLEAAE</sequence>
<dbReference type="InterPro" id="IPR009010">
    <property type="entry name" value="Asp_de-COase-like_dom_sf"/>
</dbReference>
<keyword evidence="8" id="KW-0408">Iron</keyword>
<dbReference type="InterPro" id="IPR041854">
    <property type="entry name" value="BFD-like_2Fe2S-bd_dom_sf"/>
</dbReference>
<evidence type="ECO:0000256" key="2">
    <source>
        <dbReference type="ARBA" id="ARBA00001966"/>
    </source>
</evidence>
<dbReference type="GO" id="GO:0016491">
    <property type="term" value="F:oxidoreductase activity"/>
    <property type="evidence" value="ECO:0007669"/>
    <property type="project" value="UniProtKB-KW"/>
</dbReference>
<dbReference type="AlphaFoldDB" id="A0A1M5SFW9"/>
<dbReference type="Pfam" id="PF04879">
    <property type="entry name" value="Molybdop_Fe4S4"/>
    <property type="match status" value="1"/>
</dbReference>
<keyword evidence="4" id="KW-0004">4Fe-4S</keyword>
<reference evidence="12 13" key="1">
    <citation type="submission" date="2016-11" db="EMBL/GenBank/DDBJ databases">
        <authorList>
            <person name="Jaros S."/>
            <person name="Januszkiewicz K."/>
            <person name="Wedrychowicz H."/>
        </authorList>
    </citation>
    <scope>NUCLEOTIDE SEQUENCE [LARGE SCALE GENOMIC DNA]</scope>
    <source>
        <strain evidence="12 13">DSM 29431</strain>
    </source>
</reference>
<dbReference type="EMBL" id="FQXC01000002">
    <property type="protein sequence ID" value="SHH37416.1"/>
    <property type="molecule type" value="Genomic_DNA"/>
</dbReference>
<comment type="cofactor">
    <cofactor evidence="2">
        <name>[4Fe-4S] cluster</name>
        <dbReference type="ChEBI" id="CHEBI:49883"/>
    </cofactor>
</comment>
<dbReference type="Gene3D" id="2.20.25.90">
    <property type="entry name" value="ADC-like domains"/>
    <property type="match status" value="1"/>
</dbReference>
<dbReference type="PANTHER" id="PTHR43105">
    <property type="entry name" value="RESPIRATORY NITRATE REDUCTASE"/>
    <property type="match status" value="1"/>
</dbReference>
<evidence type="ECO:0000256" key="3">
    <source>
        <dbReference type="ARBA" id="ARBA00008747"/>
    </source>
</evidence>
<evidence type="ECO:0000313" key="13">
    <source>
        <dbReference type="Proteomes" id="UP000184221"/>
    </source>
</evidence>
<keyword evidence="13" id="KW-1185">Reference proteome</keyword>
<dbReference type="RefSeq" id="WP_072777418.1">
    <property type="nucleotide sequence ID" value="NZ_FQXC01000002.1"/>
</dbReference>
<dbReference type="GO" id="GO:0016020">
    <property type="term" value="C:membrane"/>
    <property type="evidence" value="ECO:0007669"/>
    <property type="project" value="TreeGrafter"/>
</dbReference>
<evidence type="ECO:0000256" key="4">
    <source>
        <dbReference type="ARBA" id="ARBA00022485"/>
    </source>
</evidence>
<dbReference type="InterPro" id="IPR050123">
    <property type="entry name" value="Prok_molybdopt-oxidoreductase"/>
</dbReference>
<dbReference type="Gene3D" id="3.40.228.10">
    <property type="entry name" value="Dimethylsulfoxide Reductase, domain 2"/>
    <property type="match status" value="1"/>
</dbReference>
<dbReference type="GO" id="GO:0045333">
    <property type="term" value="P:cellular respiration"/>
    <property type="evidence" value="ECO:0007669"/>
    <property type="project" value="UniProtKB-ARBA"/>
</dbReference>
<keyword evidence="6" id="KW-0479">Metal-binding</keyword>
<dbReference type="PROSITE" id="PS51669">
    <property type="entry name" value="4FE4S_MOW_BIS_MGD"/>
    <property type="match status" value="1"/>
</dbReference>
<proteinExistence type="inferred from homology"/>
<dbReference type="PROSITE" id="PS00551">
    <property type="entry name" value="MOLYBDOPTERIN_PROK_1"/>
    <property type="match status" value="1"/>
</dbReference>
<dbReference type="OrthoDB" id="9816402at2"/>
<dbReference type="CDD" id="cd02791">
    <property type="entry name" value="MopB_CT_Nitrate-R-NapA-like"/>
    <property type="match status" value="1"/>
</dbReference>
<evidence type="ECO:0000256" key="10">
    <source>
        <dbReference type="ARBA" id="ARBA00023063"/>
    </source>
</evidence>
<comment type="similarity">
    <text evidence="3">Belongs to the prokaryotic molybdopterin-containing oxidoreductase family. NasA/NapA/NarB subfamily.</text>
</comment>
<dbReference type="InterPro" id="IPR027467">
    <property type="entry name" value="MopterinOxRdtase_cofactor_BS"/>
</dbReference>
<dbReference type="SUPFAM" id="SSF50692">
    <property type="entry name" value="ADC-like"/>
    <property type="match status" value="1"/>
</dbReference>
<dbReference type="Proteomes" id="UP000184221">
    <property type="component" value="Unassembled WGS sequence"/>
</dbReference>
<feature type="domain" description="4Fe-4S Mo/W bis-MGD-type" evidence="11">
    <location>
        <begin position="6"/>
        <end position="62"/>
    </location>
</feature>
<dbReference type="GO" id="GO:1990204">
    <property type="term" value="C:oxidoreductase complex"/>
    <property type="evidence" value="ECO:0007669"/>
    <property type="project" value="UniProtKB-ARBA"/>
</dbReference>
<evidence type="ECO:0000256" key="1">
    <source>
        <dbReference type="ARBA" id="ARBA00001942"/>
    </source>
</evidence>
<keyword evidence="7" id="KW-0560">Oxidoreductase</keyword>
<dbReference type="CDD" id="cd02754">
    <property type="entry name" value="MopB_Nitrate-R-NapA-like"/>
    <property type="match status" value="1"/>
</dbReference>
<dbReference type="SUPFAM" id="SSF53706">
    <property type="entry name" value="Formate dehydrogenase/DMSO reductase, domains 1-3"/>
    <property type="match status" value="1"/>
</dbReference>
<dbReference type="InterPro" id="IPR006656">
    <property type="entry name" value="Mopterin_OxRdtase"/>
</dbReference>
<dbReference type="Gene3D" id="2.40.40.20">
    <property type="match status" value="1"/>
</dbReference>
<dbReference type="GO" id="GO:0042128">
    <property type="term" value="P:nitrate assimilation"/>
    <property type="evidence" value="ECO:0007669"/>
    <property type="project" value="UniProtKB-KW"/>
</dbReference>
<dbReference type="Pfam" id="PF01568">
    <property type="entry name" value="Molydop_binding"/>
    <property type="match status" value="1"/>
</dbReference>
<name>A0A1M5SFW9_9RHOB</name>
<keyword evidence="10" id="KW-0534">Nitrate assimilation</keyword>
<evidence type="ECO:0000256" key="6">
    <source>
        <dbReference type="ARBA" id="ARBA00022723"/>
    </source>
</evidence>
<gene>
    <name evidence="12" type="ORF">SAMN05443551_2119</name>
</gene>
<dbReference type="GO" id="GO:0046872">
    <property type="term" value="F:metal ion binding"/>
    <property type="evidence" value="ECO:0007669"/>
    <property type="project" value="UniProtKB-KW"/>
</dbReference>
<dbReference type="SMART" id="SM00926">
    <property type="entry name" value="Molybdop_Fe4S4"/>
    <property type="match status" value="1"/>
</dbReference>
<dbReference type="Gene3D" id="1.10.10.1100">
    <property type="entry name" value="BFD-like [2Fe-2S]-binding domain"/>
    <property type="match status" value="1"/>
</dbReference>
<evidence type="ECO:0000256" key="5">
    <source>
        <dbReference type="ARBA" id="ARBA00022505"/>
    </source>
</evidence>
<dbReference type="Gene3D" id="3.40.50.740">
    <property type="match status" value="1"/>
</dbReference>
<dbReference type="InterPro" id="IPR041957">
    <property type="entry name" value="CT_Nitrate-R-NapA-like"/>
</dbReference>
<dbReference type="Pfam" id="PF04324">
    <property type="entry name" value="Fer2_BFD"/>
    <property type="match status" value="1"/>
</dbReference>
<dbReference type="Pfam" id="PF00384">
    <property type="entry name" value="Molybdopterin"/>
    <property type="match status" value="1"/>
</dbReference>
<dbReference type="GO" id="GO:0043546">
    <property type="term" value="F:molybdopterin cofactor binding"/>
    <property type="evidence" value="ECO:0007669"/>
    <property type="project" value="InterPro"/>
</dbReference>
<evidence type="ECO:0000256" key="9">
    <source>
        <dbReference type="ARBA" id="ARBA00023014"/>
    </source>
</evidence>
<dbReference type="STRING" id="996342.SAMN05443551_2119"/>
<organism evidence="12 13">
    <name type="scientific">Marivita hallyeonensis</name>
    <dbReference type="NCBI Taxonomy" id="996342"/>
    <lineage>
        <taxon>Bacteria</taxon>
        <taxon>Pseudomonadati</taxon>
        <taxon>Pseudomonadota</taxon>
        <taxon>Alphaproteobacteria</taxon>
        <taxon>Rhodobacterales</taxon>
        <taxon>Roseobacteraceae</taxon>
        <taxon>Marivita</taxon>
    </lineage>
</organism>
<evidence type="ECO:0000313" key="12">
    <source>
        <dbReference type="EMBL" id="SHH37416.1"/>
    </source>
</evidence>
<dbReference type="InterPro" id="IPR006963">
    <property type="entry name" value="Mopterin_OxRdtase_4Fe-4S_dom"/>
</dbReference>
<dbReference type="InterPro" id="IPR006657">
    <property type="entry name" value="MoPterin_dinucl-bd_dom"/>
</dbReference>
<comment type="cofactor">
    <cofactor evidence="1">
        <name>Mo-bis(molybdopterin guanine dinucleotide)</name>
        <dbReference type="ChEBI" id="CHEBI:60539"/>
    </cofactor>
</comment>
<dbReference type="InterPro" id="IPR007419">
    <property type="entry name" value="BFD-like_2Fe2S-bd_dom"/>
</dbReference>